<reference evidence="1 2" key="1">
    <citation type="submission" date="2019-06" db="EMBL/GenBank/DDBJ databases">
        <title>Sequencing the genomes of 1000 actinobacteria strains.</title>
        <authorList>
            <person name="Klenk H.-P."/>
        </authorList>
    </citation>
    <scope>NUCLEOTIDE SEQUENCE [LARGE SCALE GENOMIC DNA]</scope>
    <source>
        <strain evidence="1 2">DSM 19560</strain>
    </source>
</reference>
<keyword evidence="2" id="KW-1185">Reference proteome</keyword>
<dbReference type="Gene3D" id="2.40.128.20">
    <property type="match status" value="1"/>
</dbReference>
<dbReference type="EMBL" id="VIVQ01000002">
    <property type="protein sequence ID" value="TWE10361.1"/>
    <property type="molecule type" value="Genomic_DNA"/>
</dbReference>
<gene>
    <name evidence="1" type="ORF">BKA23_2720</name>
</gene>
<dbReference type="AlphaFoldDB" id="A0A561E451"/>
<dbReference type="Proteomes" id="UP000318297">
    <property type="component" value="Unassembled WGS sequence"/>
</dbReference>
<organism evidence="1 2">
    <name type="scientific">Rudaeicoccus suwonensis</name>
    <dbReference type="NCBI Taxonomy" id="657409"/>
    <lineage>
        <taxon>Bacteria</taxon>
        <taxon>Bacillati</taxon>
        <taxon>Actinomycetota</taxon>
        <taxon>Actinomycetes</taxon>
        <taxon>Micrococcales</taxon>
        <taxon>Dermacoccaceae</taxon>
        <taxon>Rudaeicoccus</taxon>
    </lineage>
</organism>
<proteinExistence type="predicted"/>
<dbReference type="SUPFAM" id="SSF50814">
    <property type="entry name" value="Lipocalins"/>
    <property type="match status" value="1"/>
</dbReference>
<evidence type="ECO:0000313" key="1">
    <source>
        <dbReference type="EMBL" id="TWE10361.1"/>
    </source>
</evidence>
<dbReference type="OrthoDB" id="4568512at2"/>
<name>A0A561E451_9MICO</name>
<evidence type="ECO:0008006" key="3">
    <source>
        <dbReference type="Google" id="ProtNLM"/>
    </source>
</evidence>
<comment type="caution">
    <text evidence="1">The sequence shown here is derived from an EMBL/GenBank/DDBJ whole genome shotgun (WGS) entry which is preliminary data.</text>
</comment>
<protein>
    <recommendedName>
        <fullName evidence="3">Phenolic acid decarboxylase</fullName>
    </recommendedName>
</protein>
<sequence>MVDTMLGKTFRWWEGGWYDDNAELFEPKPWRFEPVHMAVDHIKLTLVEGPHAGRSAIQRIYYQRVAPNVEITTWCEQESGSVLNITWYLDSHTTHRVAVVPHWLTEDLSLYIGDSQDPEFRRRLREAAKKGSVFPSKVVSDTGYFELL</sequence>
<dbReference type="InterPro" id="IPR012674">
    <property type="entry name" value="Calycin"/>
</dbReference>
<accession>A0A561E451</accession>
<dbReference type="RefSeq" id="WP_145229267.1">
    <property type="nucleotide sequence ID" value="NZ_VIVQ01000002.1"/>
</dbReference>
<evidence type="ECO:0000313" key="2">
    <source>
        <dbReference type="Proteomes" id="UP000318297"/>
    </source>
</evidence>